<dbReference type="EMBL" id="LLXX01000033">
    <property type="protein sequence ID" value="KRR11782.1"/>
    <property type="molecule type" value="Genomic_DNA"/>
</dbReference>
<reference evidence="2 3" key="1">
    <citation type="submission" date="2014-03" db="EMBL/GenBank/DDBJ databases">
        <title>Bradyrhizobium valentinum sp. nov., isolated from effective nodules of Lupinus mariae-josephae, a lupine endemic of basic-lime soils in Eastern Spain.</title>
        <authorList>
            <person name="Duran D."/>
            <person name="Rey L."/>
            <person name="Navarro A."/>
            <person name="Busquets A."/>
            <person name="Imperial J."/>
            <person name="Ruiz-Argueso T."/>
        </authorList>
    </citation>
    <scope>NUCLEOTIDE SEQUENCE [LARGE SCALE GENOMIC DNA]</scope>
    <source>
        <strain evidence="2 3">LmjM3</strain>
    </source>
</reference>
<dbReference type="CDD" id="cd07302">
    <property type="entry name" value="CHD"/>
    <property type="match status" value="1"/>
</dbReference>
<organism evidence="2 3">
    <name type="scientific">Bradyrhizobium valentinum</name>
    <dbReference type="NCBI Taxonomy" id="1518501"/>
    <lineage>
        <taxon>Bacteria</taxon>
        <taxon>Pseudomonadati</taxon>
        <taxon>Pseudomonadota</taxon>
        <taxon>Alphaproteobacteria</taxon>
        <taxon>Hyphomicrobiales</taxon>
        <taxon>Nitrobacteraceae</taxon>
        <taxon>Bradyrhizobium</taxon>
    </lineage>
</organism>
<dbReference type="PANTHER" id="PTHR43081">
    <property type="entry name" value="ADENYLATE CYCLASE, TERMINAL-DIFFERENTIATION SPECIFIC-RELATED"/>
    <property type="match status" value="1"/>
</dbReference>
<dbReference type="STRING" id="1518501.CQ10_09005"/>
<name>A0A0R3KAD4_9BRAD</name>
<dbReference type="SUPFAM" id="SSF55073">
    <property type="entry name" value="Nucleotide cyclase"/>
    <property type="match status" value="1"/>
</dbReference>
<keyword evidence="3" id="KW-1185">Reference proteome</keyword>
<dbReference type="Gene3D" id="3.30.70.1230">
    <property type="entry name" value="Nucleotide cyclase"/>
    <property type="match status" value="1"/>
</dbReference>
<evidence type="ECO:0000313" key="3">
    <source>
        <dbReference type="Proteomes" id="UP000051913"/>
    </source>
</evidence>
<accession>A0A0R3KAD4</accession>
<dbReference type="InterPro" id="IPR001054">
    <property type="entry name" value="A/G_cyclase"/>
</dbReference>
<comment type="caution">
    <text evidence="2">The sequence shown here is derived from an EMBL/GenBank/DDBJ whole genome shotgun (WGS) entry which is preliminary data.</text>
</comment>
<dbReference type="OrthoDB" id="4565346at2"/>
<feature type="domain" description="Guanylate cyclase" evidence="1">
    <location>
        <begin position="220"/>
        <end position="351"/>
    </location>
</feature>
<dbReference type="PROSITE" id="PS50125">
    <property type="entry name" value="GUANYLATE_CYCLASE_2"/>
    <property type="match status" value="1"/>
</dbReference>
<gene>
    <name evidence="2" type="ORF">CP49_06245</name>
</gene>
<dbReference type="Pfam" id="PF00211">
    <property type="entry name" value="Guanylate_cyc"/>
    <property type="match status" value="1"/>
</dbReference>
<dbReference type="GO" id="GO:0004016">
    <property type="term" value="F:adenylate cyclase activity"/>
    <property type="evidence" value="ECO:0007669"/>
    <property type="project" value="UniProtKB-ARBA"/>
</dbReference>
<dbReference type="InterPro" id="IPR029787">
    <property type="entry name" value="Nucleotide_cyclase"/>
</dbReference>
<sequence length="419" mass="46336">MELTPRLRLTNWLVSQGLTGLPQNDLVRGFCERCRAEGLHVSRGMVFIDTLHPIFEGRGFRWNDAETNESDVFEYGSTSEGEAAEAWRSSIFYHMLENGFSELPVDLADGGVQRFKFVNELAEKGHKHLVAYVHQFGEAGTMGQMDCVYSYWVTRRDEGFGAQGLAALRDLVPVLGLAIKSAAQADITKTLGRVYLGRDTAEQVLRGRITRGVTERINTVLWFSDLRGSTAISESIDPGEIIPFLNDYAHASIDAIHEAGGEVLKLIGDGVLAMFTHDNMAKAMRAALRAEHRFRRNVKTLNARRNEENRPVTTAHVGLHVGEVFYGNIGSDDRLDFTVVGPAVNEVSRIASMCRSVDRELLMSSAFRAGLDAAGRNYLVSTGRYALRGIGRAQDLYTLDPDIAADEVVGGKYERYLAG</sequence>
<dbReference type="AlphaFoldDB" id="A0A0R3KAD4"/>
<dbReference type="SMART" id="SM00044">
    <property type="entry name" value="CYCc"/>
    <property type="match status" value="1"/>
</dbReference>
<evidence type="ECO:0000313" key="2">
    <source>
        <dbReference type="EMBL" id="KRR11782.1"/>
    </source>
</evidence>
<dbReference type="GO" id="GO:0035556">
    <property type="term" value="P:intracellular signal transduction"/>
    <property type="evidence" value="ECO:0007669"/>
    <property type="project" value="InterPro"/>
</dbReference>
<dbReference type="GO" id="GO:0006171">
    <property type="term" value="P:cAMP biosynthetic process"/>
    <property type="evidence" value="ECO:0007669"/>
    <property type="project" value="TreeGrafter"/>
</dbReference>
<evidence type="ECO:0000259" key="1">
    <source>
        <dbReference type="PROSITE" id="PS50125"/>
    </source>
</evidence>
<dbReference type="InterPro" id="IPR050697">
    <property type="entry name" value="Adenylyl/Guanylyl_Cyclase_3/4"/>
</dbReference>
<protein>
    <submittedName>
        <fullName evidence="2">Adenylate cyclase</fullName>
    </submittedName>
</protein>
<dbReference type="RefSeq" id="WP_057849378.1">
    <property type="nucleotide sequence ID" value="NZ_LLXX01000033.1"/>
</dbReference>
<proteinExistence type="predicted"/>
<dbReference type="PANTHER" id="PTHR43081:SF11">
    <property type="entry name" value="BLR2264 PROTEIN"/>
    <property type="match status" value="1"/>
</dbReference>
<dbReference type="Proteomes" id="UP000051913">
    <property type="component" value="Unassembled WGS sequence"/>
</dbReference>